<feature type="transmembrane region" description="Helical" evidence="7">
    <location>
        <begin position="35"/>
        <end position="56"/>
    </location>
</feature>
<sequence>MLDYHIIIIRLILASILGGLIGLERESSNRPAGFRTHILVAIGSTLLMMVSFDSIVGADPARVAAQVVSGIGFLGAGTILRTGNNIEGLTTAASLWVCGAIGLSIGSGYYIGGITTTILVLFFLRSSRNFDKIRNKKSLRLINIICNTRPGIIGEIGTILGKYHIVIKDISILAIDLDEDVKEEIHFSVKIPHNIDLVDIFQELYNIEEIYRIELDYEEIKRN</sequence>
<keyword evidence="10" id="KW-1185">Reference proteome</keyword>
<evidence type="ECO:0000259" key="8">
    <source>
        <dbReference type="PROSITE" id="PS51671"/>
    </source>
</evidence>
<dbReference type="Gene3D" id="3.30.70.260">
    <property type="match status" value="1"/>
</dbReference>
<dbReference type="InterPro" id="IPR049177">
    <property type="entry name" value="MgtC_SapB_SrpB_YhiD_N"/>
</dbReference>
<keyword evidence="3" id="KW-1003">Cell membrane</keyword>
<dbReference type="Pfam" id="PF02308">
    <property type="entry name" value="MgtC"/>
    <property type="match status" value="1"/>
</dbReference>
<dbReference type="PANTHER" id="PTHR33778:SF1">
    <property type="entry name" value="MAGNESIUM TRANSPORTER YHID-RELATED"/>
    <property type="match status" value="1"/>
</dbReference>
<evidence type="ECO:0000313" key="10">
    <source>
        <dbReference type="Proteomes" id="UP000601522"/>
    </source>
</evidence>
<dbReference type="AlphaFoldDB" id="A0A926II85"/>
<keyword evidence="4 7" id="KW-0812">Transmembrane</keyword>
<evidence type="ECO:0000256" key="7">
    <source>
        <dbReference type="SAM" id="Phobius"/>
    </source>
</evidence>
<evidence type="ECO:0000313" key="9">
    <source>
        <dbReference type="EMBL" id="MBC8591477.1"/>
    </source>
</evidence>
<gene>
    <name evidence="9" type="ORF">H8689_10175</name>
</gene>
<dbReference type="RefSeq" id="WP_249324340.1">
    <property type="nucleotide sequence ID" value="NZ_JACRTK010000004.1"/>
</dbReference>
<dbReference type="EMBL" id="JACRTK010000004">
    <property type="protein sequence ID" value="MBC8591477.1"/>
    <property type="molecule type" value="Genomic_DNA"/>
</dbReference>
<dbReference type="PRINTS" id="PR01837">
    <property type="entry name" value="MGTCSAPBPROT"/>
</dbReference>
<dbReference type="GO" id="GO:0005886">
    <property type="term" value="C:plasma membrane"/>
    <property type="evidence" value="ECO:0007669"/>
    <property type="project" value="UniProtKB-SubCell"/>
</dbReference>
<evidence type="ECO:0000256" key="5">
    <source>
        <dbReference type="ARBA" id="ARBA00022989"/>
    </source>
</evidence>
<evidence type="ECO:0000256" key="3">
    <source>
        <dbReference type="ARBA" id="ARBA00022475"/>
    </source>
</evidence>
<evidence type="ECO:0000256" key="1">
    <source>
        <dbReference type="ARBA" id="ARBA00004651"/>
    </source>
</evidence>
<dbReference type="PANTHER" id="PTHR33778">
    <property type="entry name" value="PROTEIN MGTC"/>
    <property type="match status" value="1"/>
</dbReference>
<name>A0A926II85_9FIRM</name>
<feature type="transmembrane region" description="Helical" evidence="7">
    <location>
        <begin position="7"/>
        <end position="23"/>
    </location>
</feature>
<evidence type="ECO:0000256" key="2">
    <source>
        <dbReference type="ARBA" id="ARBA00009298"/>
    </source>
</evidence>
<evidence type="ECO:0000256" key="4">
    <source>
        <dbReference type="ARBA" id="ARBA00022692"/>
    </source>
</evidence>
<comment type="subcellular location">
    <subcellularLocation>
        <location evidence="1">Cell membrane</location>
        <topology evidence="1">Multi-pass membrane protein</topology>
    </subcellularLocation>
</comment>
<dbReference type="Proteomes" id="UP000601522">
    <property type="component" value="Unassembled WGS sequence"/>
</dbReference>
<feature type="transmembrane region" description="Helical" evidence="7">
    <location>
        <begin position="93"/>
        <end position="124"/>
    </location>
</feature>
<dbReference type="InterPro" id="IPR002912">
    <property type="entry name" value="ACT_dom"/>
</dbReference>
<reference evidence="9 10" key="1">
    <citation type="submission" date="2020-08" db="EMBL/GenBank/DDBJ databases">
        <title>Genome public.</title>
        <authorList>
            <person name="Liu C."/>
            <person name="Sun Q."/>
        </authorList>
    </citation>
    <scope>NUCLEOTIDE SEQUENCE [LARGE SCALE GENOMIC DNA]</scope>
    <source>
        <strain evidence="9 10">NSJ-26</strain>
    </source>
</reference>
<dbReference type="Pfam" id="PF01842">
    <property type="entry name" value="ACT"/>
    <property type="match status" value="1"/>
</dbReference>
<proteinExistence type="inferred from homology"/>
<accession>A0A926II85</accession>
<dbReference type="PROSITE" id="PS51671">
    <property type="entry name" value="ACT"/>
    <property type="match status" value="1"/>
</dbReference>
<feature type="domain" description="ACT" evidence="8">
    <location>
        <begin position="141"/>
        <end position="218"/>
    </location>
</feature>
<dbReference type="InterPro" id="IPR003416">
    <property type="entry name" value="MgtC/SapB/SrpB/YhiD_fam"/>
</dbReference>
<keyword evidence="5 7" id="KW-1133">Transmembrane helix</keyword>
<protein>
    <submittedName>
        <fullName evidence="9">MgtC/SapB family protein</fullName>
    </submittedName>
</protein>
<dbReference type="SUPFAM" id="SSF55021">
    <property type="entry name" value="ACT-like"/>
    <property type="match status" value="1"/>
</dbReference>
<organism evidence="9 10">
    <name type="scientific">Wansuia hejianensis</name>
    <dbReference type="NCBI Taxonomy" id="2763667"/>
    <lineage>
        <taxon>Bacteria</taxon>
        <taxon>Bacillati</taxon>
        <taxon>Bacillota</taxon>
        <taxon>Clostridia</taxon>
        <taxon>Lachnospirales</taxon>
        <taxon>Lachnospiraceae</taxon>
        <taxon>Wansuia</taxon>
    </lineage>
</organism>
<comment type="similarity">
    <text evidence="2">Belongs to the MgtC/SapB family.</text>
</comment>
<evidence type="ECO:0000256" key="6">
    <source>
        <dbReference type="ARBA" id="ARBA00023136"/>
    </source>
</evidence>
<keyword evidence="6 7" id="KW-0472">Membrane</keyword>
<comment type="caution">
    <text evidence="9">The sequence shown here is derived from an EMBL/GenBank/DDBJ whole genome shotgun (WGS) entry which is preliminary data.</text>
</comment>
<dbReference type="InterPro" id="IPR045865">
    <property type="entry name" value="ACT-like_dom_sf"/>
</dbReference>